<comment type="caution">
    <text evidence="1">The sequence shown here is derived from an EMBL/GenBank/DDBJ whole genome shotgun (WGS) entry which is preliminary data.</text>
</comment>
<evidence type="ECO:0000313" key="1">
    <source>
        <dbReference type="EMBL" id="PCJ00374.1"/>
    </source>
</evidence>
<organism evidence="1">
    <name type="scientific">OCS116 cluster bacterium</name>
    <dbReference type="NCBI Taxonomy" id="2030921"/>
    <lineage>
        <taxon>Bacteria</taxon>
        <taxon>Pseudomonadati</taxon>
        <taxon>Pseudomonadota</taxon>
        <taxon>Alphaproteobacteria</taxon>
        <taxon>OCS116 cluster</taxon>
    </lineage>
</organism>
<reference evidence="1" key="2">
    <citation type="journal article" date="2018" name="ISME J.">
        <title>A dynamic microbial community with high functional redundancy inhabits the cold, oxic subseafloor aquifer.</title>
        <authorList>
            <person name="Tully B.J."/>
            <person name="Wheat C.G."/>
            <person name="Glazer B.T."/>
            <person name="Huber J.A."/>
        </authorList>
    </citation>
    <scope>NUCLEOTIDE SEQUENCE</scope>
    <source>
        <strain evidence="1">NORP83</strain>
    </source>
</reference>
<accession>A0A2A4YZR5</accession>
<dbReference type="AlphaFoldDB" id="A0A2A4YZR5"/>
<name>A0A2A4YZR5_9PROT</name>
<sequence>MHKKRQTIPTHKMSDALTDKVMVWLVSSIKTCTIEKTKQTLIKTLLFIEKERVNHADKDNEQHKLDKLMAKYGD</sequence>
<gene>
    <name evidence="1" type="ORF">COB13_10165</name>
</gene>
<proteinExistence type="predicted"/>
<protein>
    <submittedName>
        <fullName evidence="1">Uncharacterized protein</fullName>
    </submittedName>
</protein>
<reference key="1">
    <citation type="submission" date="2017-08" db="EMBL/GenBank/DDBJ databases">
        <title>A dynamic microbial community with high functional redundancy inhabits the cold, oxic subseafloor aquifer.</title>
        <authorList>
            <person name="Tully B.J."/>
            <person name="Wheat C.G."/>
            <person name="Glazer B.T."/>
            <person name="Huber J.A."/>
        </authorList>
    </citation>
    <scope>NUCLEOTIDE SEQUENCE [LARGE SCALE GENOMIC DNA]</scope>
</reference>
<dbReference type="EMBL" id="NVUS01000012">
    <property type="protein sequence ID" value="PCJ00374.1"/>
    <property type="molecule type" value="Genomic_DNA"/>
</dbReference>